<comment type="caution">
    <text evidence="5">The sequence shown here is derived from an EMBL/GenBank/DDBJ whole genome shotgun (WGS) entry which is preliminary data.</text>
</comment>
<dbReference type="GeneID" id="70179129"/>
<keyword evidence="1" id="KW-0677">Repeat</keyword>
<dbReference type="PROSITE" id="PS50837">
    <property type="entry name" value="NACHT"/>
    <property type="match status" value="1"/>
</dbReference>
<feature type="non-terminal residue" evidence="5">
    <location>
        <position position="1047"/>
    </location>
</feature>
<dbReference type="InterPro" id="IPR027417">
    <property type="entry name" value="P-loop_NTPase"/>
</dbReference>
<dbReference type="Gene3D" id="3.40.50.300">
    <property type="entry name" value="P-loop containing nucleotide triphosphate hydrolases"/>
    <property type="match status" value="1"/>
</dbReference>
<evidence type="ECO:0000256" key="2">
    <source>
        <dbReference type="PROSITE-ProRule" id="PRU00023"/>
    </source>
</evidence>
<dbReference type="PANTHER" id="PTHR46082:SF11">
    <property type="entry name" value="AAA+ ATPASE DOMAIN-CONTAINING PROTEIN-RELATED"/>
    <property type="match status" value="1"/>
</dbReference>
<dbReference type="RefSeq" id="XP_046016065.1">
    <property type="nucleotide sequence ID" value="XM_046149583.1"/>
</dbReference>
<accession>A0A9P9BTZ2</accession>
<dbReference type="GO" id="GO:0009116">
    <property type="term" value="P:nucleoside metabolic process"/>
    <property type="evidence" value="ECO:0007669"/>
    <property type="project" value="InterPro"/>
</dbReference>
<dbReference type="Gene3D" id="3.40.50.1580">
    <property type="entry name" value="Nucleoside phosphorylase domain"/>
    <property type="match status" value="1"/>
</dbReference>
<evidence type="ECO:0000259" key="4">
    <source>
        <dbReference type="PROSITE" id="PS50837"/>
    </source>
</evidence>
<dbReference type="InterPro" id="IPR007111">
    <property type="entry name" value="NACHT_NTPase"/>
</dbReference>
<keyword evidence="6" id="KW-1185">Reference proteome</keyword>
<gene>
    <name evidence="5" type="ORF">B0I36DRAFT_238114</name>
</gene>
<evidence type="ECO:0000313" key="5">
    <source>
        <dbReference type="EMBL" id="KAH7035972.1"/>
    </source>
</evidence>
<dbReference type="Pfam" id="PF12796">
    <property type="entry name" value="Ank_2"/>
    <property type="match status" value="1"/>
</dbReference>
<dbReference type="SUPFAM" id="SSF53167">
    <property type="entry name" value="Purine and uridine phosphorylases"/>
    <property type="match status" value="1"/>
</dbReference>
<dbReference type="Pfam" id="PF24883">
    <property type="entry name" value="NPHP3_N"/>
    <property type="match status" value="1"/>
</dbReference>
<reference evidence="5" key="1">
    <citation type="journal article" date="2021" name="Nat. Commun.">
        <title>Genetic determinants of endophytism in the Arabidopsis root mycobiome.</title>
        <authorList>
            <person name="Mesny F."/>
            <person name="Miyauchi S."/>
            <person name="Thiergart T."/>
            <person name="Pickel B."/>
            <person name="Atanasova L."/>
            <person name="Karlsson M."/>
            <person name="Huettel B."/>
            <person name="Barry K.W."/>
            <person name="Haridas S."/>
            <person name="Chen C."/>
            <person name="Bauer D."/>
            <person name="Andreopoulos W."/>
            <person name="Pangilinan J."/>
            <person name="LaButti K."/>
            <person name="Riley R."/>
            <person name="Lipzen A."/>
            <person name="Clum A."/>
            <person name="Drula E."/>
            <person name="Henrissat B."/>
            <person name="Kohler A."/>
            <person name="Grigoriev I.V."/>
            <person name="Martin F.M."/>
            <person name="Hacquard S."/>
        </authorList>
    </citation>
    <scope>NUCLEOTIDE SEQUENCE</scope>
    <source>
        <strain evidence="5">MPI-CAGE-CH-0230</strain>
    </source>
</reference>
<dbReference type="GO" id="GO:0003824">
    <property type="term" value="F:catalytic activity"/>
    <property type="evidence" value="ECO:0007669"/>
    <property type="project" value="InterPro"/>
</dbReference>
<dbReference type="InterPro" id="IPR036770">
    <property type="entry name" value="Ankyrin_rpt-contain_sf"/>
</dbReference>
<keyword evidence="2" id="KW-0040">ANK repeat</keyword>
<dbReference type="EMBL" id="JAGTJQ010000003">
    <property type="protein sequence ID" value="KAH7035972.1"/>
    <property type="molecule type" value="Genomic_DNA"/>
</dbReference>
<dbReference type="PROSITE" id="PS50088">
    <property type="entry name" value="ANK_REPEAT"/>
    <property type="match status" value="1"/>
</dbReference>
<dbReference type="Gene3D" id="1.25.40.20">
    <property type="entry name" value="Ankyrin repeat-containing domain"/>
    <property type="match status" value="1"/>
</dbReference>
<dbReference type="PANTHER" id="PTHR46082">
    <property type="entry name" value="ATP/GTP-BINDING PROTEIN-RELATED"/>
    <property type="match status" value="1"/>
</dbReference>
<dbReference type="InterPro" id="IPR035994">
    <property type="entry name" value="Nucleoside_phosphorylase_sf"/>
</dbReference>
<feature type="region of interest" description="Disordered" evidence="3">
    <location>
        <begin position="288"/>
        <end position="311"/>
    </location>
</feature>
<evidence type="ECO:0000313" key="6">
    <source>
        <dbReference type="Proteomes" id="UP000756346"/>
    </source>
</evidence>
<dbReference type="InterPro" id="IPR053137">
    <property type="entry name" value="NLR-like"/>
</dbReference>
<sequence length="1047" mass="117647">IAWICALHVELETSRLMLDNEHEPLPARDGDDNSYILGHILQHNIAMTALPGIYGKVNAANVARDLKRSFPNIRATLLVGIGGGAPTEADLYLGDVVIGTRVMEYDLGKALDYGGFEITAIPKQPAAFVLSAVTNLRSKHGPGRVSPRSMEILRTRLSRYPRPQLPDHLFRAGYSHLSDTTKTCCVDCDMTQLQPRRRRLTDDFFIHYGGVASGDSVNRDAAKRDAIARKLEIKCFEMEAAGIMDSFACLPIRGICDYSDSHKNKEWQSYAAATAASYARELLETIPPLAGTHQGPPLPSGSGEDEARRKNQSLVAERQRRFLELLDFPQSGRRRDAIQPEQIKTCLWFLSHKKYLEWADLKTQDPGRSSLLWLRGKAGAGKSTMMKFIYREAVKNGLADVAISFFFSARGDYLERSIEGMYRSLLKQVLVALPSVYAALYASKSFAADRAVCPSLSSLKFLLRDAVMSLSKQSLVCFIDALDECNEDDVRDMVQFLEDITDLASAEGIQFRVAFSSRPYPYIYVRENLLVTLENEEGHAEDLTQYVRRCLKVPGSLQAELEKEVLEKARGIFLWVELTVKILNKESPYGPLALRRRLSEIPPTLSQLFRDILTRDNERPEELRRCIMWILCARRPLDVWEFHMAMWAGEFAHGAVDEDLASIESEQEIHGLVSSCSKGLVEVVHTGRTSQRHSRGWQDSSTVQFIHESVRDYLIKERGIMDIWPDLGFEWQGVVHDKLRGCCEAYLTHPSIRSHSRYREILQRGEGLDGGWDQLDREFAIAEANVFLEYATQNFLEHANQAAPFVAQEVHVNRFFECLGTPALDCCQHRHDRQYGLHAGTLYVLADRGLEDLIRYTQHDSATTAVDERLPYGHPLLAAVAGGHKGAVAALLGLPTIIYEGEDLLDGLERTTNPANLKTRTPVSWAAEEGRTTLVRLLAQKGYSTSERDRDGYTPLRSAICNGHVETVHLLADIEVAENKQAPVNMIGAAIAYGSEAMILSLLEKLESWDELKLSRSEVENWLRRARNRHHGEVIRVLTDRKATLAA</sequence>
<dbReference type="SMART" id="SM00248">
    <property type="entry name" value="ANK"/>
    <property type="match status" value="2"/>
</dbReference>
<evidence type="ECO:0000256" key="1">
    <source>
        <dbReference type="ARBA" id="ARBA00022737"/>
    </source>
</evidence>
<evidence type="ECO:0000256" key="3">
    <source>
        <dbReference type="SAM" id="MobiDB-lite"/>
    </source>
</evidence>
<dbReference type="InterPro" id="IPR002110">
    <property type="entry name" value="Ankyrin_rpt"/>
</dbReference>
<proteinExistence type="predicted"/>
<dbReference type="AlphaFoldDB" id="A0A9P9BTZ2"/>
<organism evidence="5 6">
    <name type="scientific">Microdochium trichocladiopsis</name>
    <dbReference type="NCBI Taxonomy" id="1682393"/>
    <lineage>
        <taxon>Eukaryota</taxon>
        <taxon>Fungi</taxon>
        <taxon>Dikarya</taxon>
        <taxon>Ascomycota</taxon>
        <taxon>Pezizomycotina</taxon>
        <taxon>Sordariomycetes</taxon>
        <taxon>Xylariomycetidae</taxon>
        <taxon>Xylariales</taxon>
        <taxon>Microdochiaceae</taxon>
        <taxon>Microdochium</taxon>
    </lineage>
</organism>
<dbReference type="InterPro" id="IPR056884">
    <property type="entry name" value="NPHP3-like_N"/>
</dbReference>
<protein>
    <recommendedName>
        <fullName evidence="4">NACHT domain-containing protein</fullName>
    </recommendedName>
</protein>
<dbReference type="SUPFAM" id="SSF52540">
    <property type="entry name" value="P-loop containing nucleoside triphosphate hydrolases"/>
    <property type="match status" value="1"/>
</dbReference>
<feature type="repeat" description="ANK" evidence="2">
    <location>
        <begin position="918"/>
        <end position="950"/>
    </location>
</feature>
<dbReference type="SUPFAM" id="SSF48403">
    <property type="entry name" value="Ankyrin repeat"/>
    <property type="match status" value="1"/>
</dbReference>
<dbReference type="OrthoDB" id="4765770at2759"/>
<feature type="domain" description="NACHT" evidence="4">
    <location>
        <begin position="370"/>
        <end position="519"/>
    </location>
</feature>
<name>A0A9P9BTZ2_9PEZI</name>
<dbReference type="Proteomes" id="UP000756346">
    <property type="component" value="Unassembled WGS sequence"/>
</dbReference>